<dbReference type="OrthoDB" id="9800582at2"/>
<dbReference type="GO" id="GO:0036055">
    <property type="term" value="F:protein-succinyllysine desuccinylase activity"/>
    <property type="evidence" value="ECO:0007669"/>
    <property type="project" value="UniProtKB-UniRule"/>
</dbReference>
<dbReference type="AlphaFoldDB" id="A0A494XS61"/>
<dbReference type="GO" id="GO:0070403">
    <property type="term" value="F:NAD+ binding"/>
    <property type="evidence" value="ECO:0007669"/>
    <property type="project" value="UniProtKB-UniRule"/>
</dbReference>
<evidence type="ECO:0000313" key="6">
    <source>
        <dbReference type="EMBL" id="RKP50383.1"/>
    </source>
</evidence>
<dbReference type="GO" id="GO:0017136">
    <property type="term" value="F:histone deacetylase activity, NAD-dependent"/>
    <property type="evidence" value="ECO:0007669"/>
    <property type="project" value="TreeGrafter"/>
</dbReference>
<feature type="domain" description="Deacetylase sirtuin-type" evidence="5">
    <location>
        <begin position="1"/>
        <end position="245"/>
    </location>
</feature>
<feature type="active site" description="Proton acceptor" evidence="3 4">
    <location>
        <position position="115"/>
    </location>
</feature>
<feature type="binding site" evidence="3">
    <location>
        <position position="67"/>
    </location>
    <ligand>
        <name>substrate</name>
    </ligand>
</feature>
<accession>A0A494XS61</accession>
<comment type="function">
    <text evidence="3">NAD-dependent lysine deacetylase and desuccinylase that specifically removes acetyl and succinyl groups on target proteins. Modulates the activities of several proteins which are inactive in their acylated form.</text>
</comment>
<dbReference type="InterPro" id="IPR026591">
    <property type="entry name" value="Sirtuin_cat_small_dom_sf"/>
</dbReference>
<evidence type="ECO:0000259" key="5">
    <source>
        <dbReference type="PROSITE" id="PS50305"/>
    </source>
</evidence>
<comment type="catalytic activity">
    <reaction evidence="3">
        <text>N(6)-succinyl-L-lysyl-[protein] + NAD(+) + H2O = 2''-O-succinyl-ADP-D-ribose + nicotinamide + L-lysyl-[protein]</text>
        <dbReference type="Rhea" id="RHEA:47668"/>
        <dbReference type="Rhea" id="RHEA-COMP:9752"/>
        <dbReference type="Rhea" id="RHEA-COMP:11877"/>
        <dbReference type="ChEBI" id="CHEBI:15377"/>
        <dbReference type="ChEBI" id="CHEBI:17154"/>
        <dbReference type="ChEBI" id="CHEBI:29969"/>
        <dbReference type="ChEBI" id="CHEBI:57540"/>
        <dbReference type="ChEBI" id="CHEBI:87830"/>
        <dbReference type="ChEBI" id="CHEBI:87832"/>
    </reaction>
</comment>
<comment type="caution">
    <text evidence="3">Lacks conserved residue(s) required for the propagation of feature annotation.</text>
</comment>
<feature type="binding site" evidence="3">
    <location>
        <begin position="186"/>
        <end position="188"/>
    </location>
    <ligand>
        <name>NAD(+)</name>
        <dbReference type="ChEBI" id="CHEBI:57540"/>
    </ligand>
</feature>
<dbReference type="Pfam" id="PF02146">
    <property type="entry name" value="SIR2"/>
    <property type="match status" value="1"/>
</dbReference>
<dbReference type="HAMAP" id="MF_01121">
    <property type="entry name" value="Sirtuin_ClassIII"/>
    <property type="match status" value="1"/>
</dbReference>
<organism evidence="6 7">
    <name type="scientific">Pararobbsia silviterrae</name>
    <dbReference type="NCBI Taxonomy" id="1792498"/>
    <lineage>
        <taxon>Bacteria</taxon>
        <taxon>Pseudomonadati</taxon>
        <taxon>Pseudomonadota</taxon>
        <taxon>Betaproteobacteria</taxon>
        <taxon>Burkholderiales</taxon>
        <taxon>Burkholderiaceae</taxon>
        <taxon>Pararobbsia</taxon>
    </lineage>
</organism>
<dbReference type="InterPro" id="IPR029035">
    <property type="entry name" value="DHS-like_NAD/FAD-binding_dom"/>
</dbReference>
<dbReference type="GO" id="GO:0005737">
    <property type="term" value="C:cytoplasm"/>
    <property type="evidence" value="ECO:0007669"/>
    <property type="project" value="UniProtKB-SubCell"/>
</dbReference>
<evidence type="ECO:0000313" key="7">
    <source>
        <dbReference type="Proteomes" id="UP000270342"/>
    </source>
</evidence>
<dbReference type="InterPro" id="IPR027546">
    <property type="entry name" value="Sirtuin_class_III"/>
</dbReference>
<dbReference type="SUPFAM" id="SSF52467">
    <property type="entry name" value="DHS-like NAD/FAD-binding domain"/>
    <property type="match status" value="1"/>
</dbReference>
<sequence>MTRAHEWLVNARHLFVLTGAGVSAESGIPTFRDAQTGLWARYDPLDLATPEAFARDPVLVWQWYAHRREIVARAAPNAAHQALARWQSHRRMSLVTQNVDGLHARAGSRDVIELHGNLFANQWFNGCGRCPIDVARTTQPDRPPACARCGALLRPGVVWFGEALPAAALDAAYAAAADSDVCLVVGTSGLVYPAAGLPSIAAERGARVIVVNPQRSDLDHDADIVLYQKAAECLPILLADAGPAH</sequence>
<feature type="binding site" evidence="3">
    <location>
        <position position="64"/>
    </location>
    <ligand>
        <name>substrate</name>
    </ligand>
</feature>
<feature type="binding site" evidence="3">
    <location>
        <begin position="212"/>
        <end position="214"/>
    </location>
    <ligand>
        <name>NAD(+)</name>
        <dbReference type="ChEBI" id="CHEBI:57540"/>
    </ligand>
</feature>
<comment type="catalytic activity">
    <reaction evidence="3">
        <text>N(6)-acetyl-L-lysyl-[protein] + NAD(+) + H2O = 2''-O-acetyl-ADP-D-ribose + nicotinamide + L-lysyl-[protein]</text>
        <dbReference type="Rhea" id="RHEA:43636"/>
        <dbReference type="Rhea" id="RHEA-COMP:9752"/>
        <dbReference type="Rhea" id="RHEA-COMP:10731"/>
        <dbReference type="ChEBI" id="CHEBI:15377"/>
        <dbReference type="ChEBI" id="CHEBI:17154"/>
        <dbReference type="ChEBI" id="CHEBI:29969"/>
        <dbReference type="ChEBI" id="CHEBI:57540"/>
        <dbReference type="ChEBI" id="CHEBI:61930"/>
        <dbReference type="ChEBI" id="CHEBI:83767"/>
        <dbReference type="EC" id="2.3.1.286"/>
    </reaction>
</comment>
<keyword evidence="7" id="KW-1185">Reference proteome</keyword>
<comment type="caution">
    <text evidence="6">The sequence shown here is derived from an EMBL/GenBank/DDBJ whole genome shotgun (WGS) entry which is preliminary data.</text>
</comment>
<dbReference type="Gene3D" id="3.30.1600.10">
    <property type="entry name" value="SIR2/SIRT2 'Small Domain"/>
    <property type="match status" value="1"/>
</dbReference>
<feature type="binding site" evidence="4">
    <location>
        <position position="130"/>
    </location>
    <ligand>
        <name>Zn(2+)</name>
        <dbReference type="ChEBI" id="CHEBI:29105"/>
    </ligand>
</feature>
<dbReference type="InterPro" id="IPR026590">
    <property type="entry name" value="Ssirtuin_cat_dom"/>
</dbReference>
<gene>
    <name evidence="3" type="primary">cobB</name>
    <name evidence="6" type="ORF">D7S86_19515</name>
</gene>
<feature type="binding site" evidence="4">
    <location>
        <position position="146"/>
    </location>
    <ligand>
        <name>Zn(2+)</name>
        <dbReference type="ChEBI" id="CHEBI:29105"/>
    </ligand>
</feature>
<feature type="binding site" evidence="4">
    <location>
        <position position="127"/>
    </location>
    <ligand>
        <name>Zn(2+)</name>
        <dbReference type="ChEBI" id="CHEBI:29105"/>
    </ligand>
</feature>
<name>A0A494XS61_9BURK</name>
<dbReference type="Proteomes" id="UP000270342">
    <property type="component" value="Unassembled WGS sequence"/>
</dbReference>
<dbReference type="InterPro" id="IPR003000">
    <property type="entry name" value="Sirtuin"/>
</dbReference>
<feature type="binding site" evidence="3">
    <location>
        <position position="230"/>
    </location>
    <ligand>
        <name>NAD(+)</name>
        <dbReference type="ChEBI" id="CHEBI:57540"/>
    </ligand>
</feature>
<dbReference type="EC" id="2.3.1.286" evidence="3"/>
<dbReference type="Gene3D" id="3.40.50.1220">
    <property type="entry name" value="TPP-binding domain"/>
    <property type="match status" value="1"/>
</dbReference>
<comment type="similarity">
    <text evidence="3">Belongs to the sirtuin family. Class III subfamily.</text>
</comment>
<dbReference type="PANTHER" id="PTHR11085:SF10">
    <property type="entry name" value="NAD-DEPENDENT PROTEIN DEACYLASE SIRTUIN-5, MITOCHONDRIAL-RELATED"/>
    <property type="match status" value="1"/>
</dbReference>
<keyword evidence="2 3" id="KW-0520">NAD</keyword>
<proteinExistence type="inferred from homology"/>
<reference evidence="6 7" key="1">
    <citation type="submission" date="2018-10" db="EMBL/GenBank/DDBJ databases">
        <title>Robbsia sp. DHC34, isolated from soil.</title>
        <authorList>
            <person name="Gao Z.-H."/>
            <person name="Qiu L.-H."/>
        </authorList>
    </citation>
    <scope>NUCLEOTIDE SEQUENCE [LARGE SCALE GENOMIC DNA]</scope>
    <source>
        <strain evidence="6 7">DHC34</strain>
    </source>
</reference>
<feature type="binding site" evidence="4">
    <location>
        <position position="149"/>
    </location>
    <ligand>
        <name>Zn(2+)</name>
        <dbReference type="ChEBI" id="CHEBI:29105"/>
    </ligand>
</feature>
<dbReference type="GO" id="GO:0046872">
    <property type="term" value="F:metal ion binding"/>
    <property type="evidence" value="ECO:0007669"/>
    <property type="project" value="UniProtKB-KW"/>
</dbReference>
<feature type="binding site" evidence="3">
    <location>
        <begin position="97"/>
        <end position="100"/>
    </location>
    <ligand>
        <name>NAD(+)</name>
        <dbReference type="ChEBI" id="CHEBI:57540"/>
    </ligand>
</feature>
<dbReference type="GO" id="GO:0036054">
    <property type="term" value="F:protein-malonyllysine demalonylase activity"/>
    <property type="evidence" value="ECO:0007669"/>
    <property type="project" value="InterPro"/>
</dbReference>
<comment type="subcellular location">
    <subcellularLocation>
        <location evidence="3">Cytoplasm</location>
    </subcellularLocation>
</comment>
<keyword evidence="1" id="KW-0808">Transferase</keyword>
<dbReference type="NCBIfam" id="NF001753">
    <property type="entry name" value="PRK00481.1-3"/>
    <property type="match status" value="1"/>
</dbReference>
<dbReference type="InterPro" id="IPR050134">
    <property type="entry name" value="NAD-dep_sirtuin_deacylases"/>
</dbReference>
<evidence type="ECO:0000256" key="3">
    <source>
        <dbReference type="HAMAP-Rule" id="MF_01121"/>
    </source>
</evidence>
<protein>
    <recommendedName>
        <fullName evidence="3">NAD-dependent protein deacylase</fullName>
        <ecNumber evidence="3">2.3.1.286</ecNumber>
    </recommendedName>
    <alternativeName>
        <fullName evidence="3">Regulatory protein SIR2 homolog</fullName>
    </alternativeName>
</protein>
<keyword evidence="3" id="KW-0963">Cytoplasm</keyword>
<evidence type="ECO:0000256" key="2">
    <source>
        <dbReference type="ARBA" id="ARBA00023027"/>
    </source>
</evidence>
<evidence type="ECO:0000256" key="4">
    <source>
        <dbReference type="PROSITE-ProRule" id="PRU00236"/>
    </source>
</evidence>
<comment type="domain">
    <text evidence="3">2 residues (Tyr-64 and Arg-67) present in a large hydrophobic pocket are probably involved in substrate specificity. They are important for desuccinylation activity, but dispensable for deacetylation activity.</text>
</comment>
<evidence type="ECO:0000256" key="1">
    <source>
        <dbReference type="ARBA" id="ARBA00022679"/>
    </source>
</evidence>
<dbReference type="CDD" id="cd01412">
    <property type="entry name" value="SIRT5_Af1_CobB"/>
    <property type="match status" value="1"/>
</dbReference>
<keyword evidence="4" id="KW-0862">Zinc</keyword>
<dbReference type="EMBL" id="RBZU01000009">
    <property type="protein sequence ID" value="RKP50383.1"/>
    <property type="molecule type" value="Genomic_DNA"/>
</dbReference>
<keyword evidence="4" id="KW-0479">Metal-binding</keyword>
<dbReference type="PROSITE" id="PS50305">
    <property type="entry name" value="SIRTUIN"/>
    <property type="match status" value="1"/>
</dbReference>
<dbReference type="PANTHER" id="PTHR11085">
    <property type="entry name" value="NAD-DEPENDENT PROTEIN DEACYLASE SIRTUIN-5, MITOCHONDRIAL-RELATED"/>
    <property type="match status" value="1"/>
</dbReference>